<evidence type="ECO:0000313" key="3">
    <source>
        <dbReference type="Proteomes" id="UP000257109"/>
    </source>
</evidence>
<feature type="region of interest" description="Disordered" evidence="1">
    <location>
        <begin position="133"/>
        <end position="198"/>
    </location>
</feature>
<feature type="non-terminal residue" evidence="2">
    <location>
        <position position="1"/>
    </location>
</feature>
<evidence type="ECO:0000313" key="2">
    <source>
        <dbReference type="EMBL" id="RDY09446.1"/>
    </source>
</evidence>
<feature type="compositionally biased region" description="Polar residues" evidence="1">
    <location>
        <begin position="172"/>
        <end position="183"/>
    </location>
</feature>
<feature type="compositionally biased region" description="Basic and acidic residues" evidence="1">
    <location>
        <begin position="22"/>
        <end position="37"/>
    </location>
</feature>
<sequence>MRSQRQAKTAGNRLTKTNNELGRQEMRRSKGREKEVDLGSAPAPLTITPYPPYSVVAPLVGSRRQHGKGRPTLNKLKVMVSTPHLYMKYPVGMEVGVIRVNQNIACHCYENNLRVRRRPTNYEGASNSRASVNFLDLDPRQLSKEQRPRPAEDLKEDTKDENQHDLGGQVKRTANSLPYQESESFYVDPDRDAQTPTEVESKKMLVRSSSREVLWVYVN</sequence>
<keyword evidence="3" id="KW-1185">Reference proteome</keyword>
<evidence type="ECO:0000256" key="1">
    <source>
        <dbReference type="SAM" id="MobiDB-lite"/>
    </source>
</evidence>
<organism evidence="2 3">
    <name type="scientific">Mucuna pruriens</name>
    <name type="common">Velvet bean</name>
    <name type="synonym">Dolichos pruriens</name>
    <dbReference type="NCBI Taxonomy" id="157652"/>
    <lineage>
        <taxon>Eukaryota</taxon>
        <taxon>Viridiplantae</taxon>
        <taxon>Streptophyta</taxon>
        <taxon>Embryophyta</taxon>
        <taxon>Tracheophyta</taxon>
        <taxon>Spermatophyta</taxon>
        <taxon>Magnoliopsida</taxon>
        <taxon>eudicotyledons</taxon>
        <taxon>Gunneridae</taxon>
        <taxon>Pentapetalae</taxon>
        <taxon>rosids</taxon>
        <taxon>fabids</taxon>
        <taxon>Fabales</taxon>
        <taxon>Fabaceae</taxon>
        <taxon>Papilionoideae</taxon>
        <taxon>50 kb inversion clade</taxon>
        <taxon>NPAAA clade</taxon>
        <taxon>indigoferoid/millettioid clade</taxon>
        <taxon>Phaseoleae</taxon>
        <taxon>Mucuna</taxon>
    </lineage>
</organism>
<comment type="caution">
    <text evidence="2">The sequence shown here is derived from an EMBL/GenBank/DDBJ whole genome shotgun (WGS) entry which is preliminary data.</text>
</comment>
<dbReference type="AlphaFoldDB" id="A0A371I331"/>
<dbReference type="EMBL" id="QJKJ01001048">
    <property type="protein sequence ID" value="RDY09446.1"/>
    <property type="molecule type" value="Genomic_DNA"/>
</dbReference>
<reference evidence="2" key="1">
    <citation type="submission" date="2018-05" db="EMBL/GenBank/DDBJ databases">
        <title>Draft genome of Mucuna pruriens seed.</title>
        <authorList>
            <person name="Nnadi N.E."/>
            <person name="Vos R."/>
            <person name="Hasami M.H."/>
            <person name="Devisetty U.K."/>
            <person name="Aguiy J.C."/>
        </authorList>
    </citation>
    <scope>NUCLEOTIDE SEQUENCE [LARGE SCALE GENOMIC DNA]</scope>
    <source>
        <strain evidence="2">JCA_2017</strain>
    </source>
</reference>
<dbReference type="Proteomes" id="UP000257109">
    <property type="component" value="Unassembled WGS sequence"/>
</dbReference>
<name>A0A371I331_MUCPR</name>
<feature type="compositionally biased region" description="Basic and acidic residues" evidence="1">
    <location>
        <begin position="137"/>
        <end position="164"/>
    </location>
</feature>
<feature type="compositionally biased region" description="Polar residues" evidence="1">
    <location>
        <begin position="1"/>
        <end position="21"/>
    </location>
</feature>
<gene>
    <name evidence="2" type="ORF">CR513_06179</name>
</gene>
<protein>
    <submittedName>
        <fullName evidence="2">Uncharacterized protein</fullName>
    </submittedName>
</protein>
<proteinExistence type="predicted"/>
<accession>A0A371I331</accession>
<feature type="region of interest" description="Disordered" evidence="1">
    <location>
        <begin position="1"/>
        <end position="43"/>
    </location>
</feature>
<feature type="compositionally biased region" description="Basic and acidic residues" evidence="1">
    <location>
        <begin position="188"/>
        <end position="198"/>
    </location>
</feature>